<dbReference type="InterPro" id="IPR003509">
    <property type="entry name" value="UPF0102_YraN-like"/>
</dbReference>
<organism evidence="3 4">
    <name type="scientific">Shimia thalassica</name>
    <dbReference type="NCBI Taxonomy" id="1715693"/>
    <lineage>
        <taxon>Bacteria</taxon>
        <taxon>Pseudomonadati</taxon>
        <taxon>Pseudomonadota</taxon>
        <taxon>Alphaproteobacteria</taxon>
        <taxon>Rhodobacterales</taxon>
        <taxon>Roseobacteraceae</taxon>
    </lineage>
</organism>
<evidence type="ECO:0000313" key="3">
    <source>
        <dbReference type="EMBL" id="CUK06282.1"/>
    </source>
</evidence>
<dbReference type="STRING" id="1715693.PH7735_03009"/>
<reference evidence="4" key="1">
    <citation type="submission" date="2015-09" db="EMBL/GenBank/DDBJ databases">
        <authorList>
            <person name="Rodrigo-Torres Lidia"/>
            <person name="Arahal R.David."/>
        </authorList>
    </citation>
    <scope>NUCLEOTIDE SEQUENCE [LARGE SCALE GENOMIC DNA]</scope>
    <source>
        <strain evidence="4">CECT 7735</strain>
    </source>
</reference>
<dbReference type="GO" id="GO:0003676">
    <property type="term" value="F:nucleic acid binding"/>
    <property type="evidence" value="ECO:0007669"/>
    <property type="project" value="InterPro"/>
</dbReference>
<evidence type="ECO:0000256" key="1">
    <source>
        <dbReference type="ARBA" id="ARBA00006738"/>
    </source>
</evidence>
<accession>A0A0P1ID87</accession>
<proteinExistence type="inferred from homology"/>
<dbReference type="Proteomes" id="UP000051870">
    <property type="component" value="Unassembled WGS sequence"/>
</dbReference>
<dbReference type="EMBL" id="CYTW01000003">
    <property type="protein sequence ID" value="CUK06282.1"/>
    <property type="molecule type" value="Genomic_DNA"/>
</dbReference>
<dbReference type="PANTHER" id="PTHR34039:SF1">
    <property type="entry name" value="UPF0102 PROTEIN YRAN"/>
    <property type="match status" value="1"/>
</dbReference>
<dbReference type="InterPro" id="IPR011856">
    <property type="entry name" value="tRNA_endonuc-like_dom_sf"/>
</dbReference>
<comment type="similarity">
    <text evidence="1 2">Belongs to the UPF0102 family.</text>
</comment>
<name>A0A0P1ID87_9RHOB</name>
<dbReference type="PANTHER" id="PTHR34039">
    <property type="entry name" value="UPF0102 PROTEIN YRAN"/>
    <property type="match status" value="1"/>
</dbReference>
<protein>
    <recommendedName>
        <fullName evidence="2">UPF0102 protein PH7735_03009</fullName>
    </recommendedName>
</protein>
<dbReference type="AlphaFoldDB" id="A0A0P1ID87"/>
<keyword evidence="4" id="KW-1185">Reference proteome</keyword>
<dbReference type="Gene3D" id="3.40.1350.10">
    <property type="match status" value="1"/>
</dbReference>
<evidence type="ECO:0000313" key="4">
    <source>
        <dbReference type="Proteomes" id="UP000051870"/>
    </source>
</evidence>
<gene>
    <name evidence="3" type="ORF">PH7735_03009</name>
</gene>
<sequence length="129" mass="14470">MRLQETDQGQLRRKDRGMRAWQSGQAAEDAVARLYERTGHTVAARRWRKGGGELDLVFRTGDTVVFTEVKKSRDFASAAASLSERQILRLRMGAAAFLATEPKGELTECRFDVALVNAHGEIHIHENAF</sequence>
<dbReference type="InterPro" id="IPR011335">
    <property type="entry name" value="Restrct_endonuc-II-like"/>
</dbReference>
<evidence type="ECO:0000256" key="2">
    <source>
        <dbReference type="HAMAP-Rule" id="MF_00048"/>
    </source>
</evidence>
<dbReference type="HAMAP" id="MF_00048">
    <property type="entry name" value="UPF0102"/>
    <property type="match status" value="1"/>
</dbReference>
<dbReference type="Pfam" id="PF02021">
    <property type="entry name" value="UPF0102"/>
    <property type="match status" value="1"/>
</dbReference>
<dbReference type="SUPFAM" id="SSF52980">
    <property type="entry name" value="Restriction endonuclease-like"/>
    <property type="match status" value="1"/>
</dbReference>